<dbReference type="AlphaFoldDB" id="A0A2S3VQZ1"/>
<comment type="caution">
    <text evidence="1">The sequence shown here is derived from an EMBL/GenBank/DDBJ whole genome shotgun (WGS) entry which is preliminary data.</text>
</comment>
<dbReference type="EMBL" id="MUJK01000003">
    <property type="protein sequence ID" value="POF42376.1"/>
    <property type="molecule type" value="Genomic_DNA"/>
</dbReference>
<proteinExistence type="predicted"/>
<dbReference type="OrthoDB" id="5773058at2"/>
<protein>
    <recommendedName>
        <fullName evidence="3">Receptor protein-tyrosine kinase</fullName>
    </recommendedName>
</protein>
<dbReference type="Proteomes" id="UP000237440">
    <property type="component" value="Unassembled WGS sequence"/>
</dbReference>
<evidence type="ECO:0000313" key="1">
    <source>
        <dbReference type="EMBL" id="POF42376.1"/>
    </source>
</evidence>
<gene>
    <name evidence="1" type="ORF">B0D71_13210</name>
</gene>
<evidence type="ECO:0000313" key="2">
    <source>
        <dbReference type="Proteomes" id="UP000237440"/>
    </source>
</evidence>
<organism evidence="1 2">
    <name type="scientific">Pseudomonas laurylsulfativorans</name>
    <dbReference type="NCBI Taxonomy" id="1943631"/>
    <lineage>
        <taxon>Bacteria</taxon>
        <taxon>Pseudomonadati</taxon>
        <taxon>Pseudomonadota</taxon>
        <taxon>Gammaproteobacteria</taxon>
        <taxon>Pseudomonadales</taxon>
        <taxon>Pseudomonadaceae</taxon>
        <taxon>Pseudomonas</taxon>
    </lineage>
</organism>
<reference evidence="2" key="1">
    <citation type="submission" date="2017-02" db="EMBL/GenBank/DDBJ databases">
        <authorList>
            <person name="Furmanczyk E.M."/>
        </authorList>
    </citation>
    <scope>NUCLEOTIDE SEQUENCE [LARGE SCALE GENOMIC DNA]</scope>
    <source>
        <strain evidence="2">AP3_22</strain>
    </source>
</reference>
<dbReference type="RefSeq" id="WP_103395168.1">
    <property type="nucleotide sequence ID" value="NZ_MUJK01000003.1"/>
</dbReference>
<name>A0A2S3VQZ1_9PSED</name>
<keyword evidence="2" id="KW-1185">Reference proteome</keyword>
<evidence type="ECO:0008006" key="3">
    <source>
        <dbReference type="Google" id="ProtNLM"/>
    </source>
</evidence>
<sequence length="245" mass="27285">MVSIRNSYHPIDAAILWCDLADHQGEILQVDLSHPGSLLKHFPQWPFLHAYAECIYDAIFCGELSATYLGRPITSNDKAERVYWSIRHSDLRVWFARNYPEEKPAFLFSQNIDHSECVSLTAHLALQAERDAGAREIEKLRQAHTAIADEAAALALDHQGLSAQLGAFEVPSEASAFVHYTIIGALLAVMLGKSRSGQPRSIYKNQAAVVEAITEQFPGLPGLSKRTLDRKFAEGRRHLVQALQV</sequence>
<accession>A0A2S3VQZ1</accession>